<accession>A0ABP9G5Q5</accession>
<proteinExistence type="predicted"/>
<comment type="caution">
    <text evidence="2">The sequence shown here is derived from an EMBL/GenBank/DDBJ whole genome shotgun (WGS) entry which is preliminary data.</text>
</comment>
<evidence type="ECO:0000313" key="2">
    <source>
        <dbReference type="EMBL" id="GAA4923017.1"/>
    </source>
</evidence>
<keyword evidence="1" id="KW-1133">Transmembrane helix</keyword>
<evidence type="ECO:0000256" key="1">
    <source>
        <dbReference type="SAM" id="Phobius"/>
    </source>
</evidence>
<gene>
    <name evidence="2" type="ORF">GCM10025790_20060</name>
</gene>
<dbReference type="RefSeq" id="WP_345477874.1">
    <property type="nucleotide sequence ID" value="NZ_BAABLW010000007.1"/>
</dbReference>
<feature type="transmembrane region" description="Helical" evidence="1">
    <location>
        <begin position="12"/>
        <end position="30"/>
    </location>
</feature>
<protein>
    <submittedName>
        <fullName evidence="2">Uncharacterized protein</fullName>
    </submittedName>
</protein>
<name>A0ABP9G5Q5_9MICC</name>
<keyword evidence="1" id="KW-0812">Transmembrane</keyword>
<keyword evidence="3" id="KW-1185">Reference proteome</keyword>
<feature type="transmembrane region" description="Helical" evidence="1">
    <location>
        <begin position="42"/>
        <end position="61"/>
    </location>
</feature>
<dbReference type="Proteomes" id="UP001500368">
    <property type="component" value="Unassembled WGS sequence"/>
</dbReference>
<organism evidence="2 3">
    <name type="scientific">Nesterenkonia rhizosphaerae</name>
    <dbReference type="NCBI Taxonomy" id="1348272"/>
    <lineage>
        <taxon>Bacteria</taxon>
        <taxon>Bacillati</taxon>
        <taxon>Actinomycetota</taxon>
        <taxon>Actinomycetes</taxon>
        <taxon>Micrococcales</taxon>
        <taxon>Micrococcaceae</taxon>
        <taxon>Nesterenkonia</taxon>
    </lineage>
</organism>
<reference evidence="3" key="1">
    <citation type="journal article" date="2019" name="Int. J. Syst. Evol. Microbiol.">
        <title>The Global Catalogue of Microorganisms (GCM) 10K type strain sequencing project: providing services to taxonomists for standard genome sequencing and annotation.</title>
        <authorList>
            <consortium name="The Broad Institute Genomics Platform"/>
            <consortium name="The Broad Institute Genome Sequencing Center for Infectious Disease"/>
            <person name="Wu L."/>
            <person name="Ma J."/>
        </authorList>
    </citation>
    <scope>NUCLEOTIDE SEQUENCE [LARGE SCALE GENOMIC DNA]</scope>
    <source>
        <strain evidence="3">JCM 19129</strain>
    </source>
</reference>
<keyword evidence="1" id="KW-0472">Membrane</keyword>
<dbReference type="EMBL" id="BAABLW010000007">
    <property type="protein sequence ID" value="GAA4923017.1"/>
    <property type="molecule type" value="Genomic_DNA"/>
</dbReference>
<evidence type="ECO:0000313" key="3">
    <source>
        <dbReference type="Proteomes" id="UP001500368"/>
    </source>
</evidence>
<sequence length="208" mass="23779">MKRSSWNLLVHVMWLIAGLVLGATAALLWVKELHPDWVQATGTWVGGVATVLTLLWAVRVFRTDQAHREIERQRRHEESLKSAQELERQKIDEASRVWIEARGGAGHGTRENMKMTSLNLYFHNTTDRAVSVEVVEFDEPLQSSARVKTPVHLPPNDTVRLRPKVTAVPILQEELSDKPLKSYSARIIYTIDGEKWVRKVGEEPQRCE</sequence>